<organism evidence="1 2">
    <name type="scientific">Mucuna pruriens</name>
    <name type="common">Velvet bean</name>
    <name type="synonym">Dolichos pruriens</name>
    <dbReference type="NCBI Taxonomy" id="157652"/>
    <lineage>
        <taxon>Eukaryota</taxon>
        <taxon>Viridiplantae</taxon>
        <taxon>Streptophyta</taxon>
        <taxon>Embryophyta</taxon>
        <taxon>Tracheophyta</taxon>
        <taxon>Spermatophyta</taxon>
        <taxon>Magnoliopsida</taxon>
        <taxon>eudicotyledons</taxon>
        <taxon>Gunneridae</taxon>
        <taxon>Pentapetalae</taxon>
        <taxon>rosids</taxon>
        <taxon>fabids</taxon>
        <taxon>Fabales</taxon>
        <taxon>Fabaceae</taxon>
        <taxon>Papilionoideae</taxon>
        <taxon>50 kb inversion clade</taxon>
        <taxon>NPAAA clade</taxon>
        <taxon>indigoferoid/millettioid clade</taxon>
        <taxon>Phaseoleae</taxon>
        <taxon>Mucuna</taxon>
    </lineage>
</organism>
<dbReference type="AlphaFoldDB" id="A0A371HSV6"/>
<comment type="caution">
    <text evidence="1">The sequence shown here is derived from an EMBL/GenBank/DDBJ whole genome shotgun (WGS) entry which is preliminary data.</text>
</comment>
<accession>A0A371HSV6</accession>
<reference evidence="1" key="1">
    <citation type="submission" date="2018-05" db="EMBL/GenBank/DDBJ databases">
        <title>Draft genome of Mucuna pruriens seed.</title>
        <authorList>
            <person name="Nnadi N.E."/>
            <person name="Vos R."/>
            <person name="Hasami M.H."/>
            <person name="Devisetty U.K."/>
            <person name="Aguiy J.C."/>
        </authorList>
    </citation>
    <scope>NUCLEOTIDE SEQUENCE [LARGE SCALE GENOMIC DNA]</scope>
    <source>
        <strain evidence="1">JCA_2017</strain>
    </source>
</reference>
<evidence type="ECO:0000313" key="2">
    <source>
        <dbReference type="Proteomes" id="UP000257109"/>
    </source>
</evidence>
<proteinExistence type="predicted"/>
<name>A0A371HSV6_MUCPR</name>
<dbReference type="OrthoDB" id="1689420at2759"/>
<dbReference type="PANTHER" id="PTHR33223">
    <property type="entry name" value="CCHC-TYPE DOMAIN-CONTAINING PROTEIN"/>
    <property type="match status" value="1"/>
</dbReference>
<sequence>MFRGRSEAIGPRLGKRGPFWMLKLGMPWKEGSPLATTQLSLTYNTDPRIRLLKGNGCRLRSPAKSTLRYMFSGISGLKKEGLRLAETVLDSSLSRPDQISLCREQVGILHENFLHYLFSTLSHNQAHCVLERIRPRVDYTIMKNNDQTLKELATPDVYPQLKPAQTYELKFGLIHLLPKFHGLAREYIYKHLKEFHVVYSTMRPQGISEDYIKMKVFPFFLDGAAKEWLYLQLVHFNTWGHVKCMFLEKFNKLCATCLHHQISEQLLILYFYEGLTMMD</sequence>
<keyword evidence="2" id="KW-1185">Reference proteome</keyword>
<dbReference type="PANTHER" id="PTHR33223:SF3">
    <property type="match status" value="1"/>
</dbReference>
<gene>
    <name evidence="1" type="ORF">CR513_10242</name>
</gene>
<dbReference type="Proteomes" id="UP000257109">
    <property type="component" value="Unassembled WGS sequence"/>
</dbReference>
<evidence type="ECO:0008006" key="3">
    <source>
        <dbReference type="Google" id="ProtNLM"/>
    </source>
</evidence>
<dbReference type="EMBL" id="QJKJ01001794">
    <property type="protein sequence ID" value="RDY05869.1"/>
    <property type="molecule type" value="Genomic_DNA"/>
</dbReference>
<protein>
    <recommendedName>
        <fullName evidence="3">Retrotransposon gag domain-containing protein</fullName>
    </recommendedName>
</protein>
<evidence type="ECO:0000313" key="1">
    <source>
        <dbReference type="EMBL" id="RDY05869.1"/>
    </source>
</evidence>
<feature type="non-terminal residue" evidence="1">
    <location>
        <position position="1"/>
    </location>
</feature>